<feature type="transmembrane region" description="Helical" evidence="1">
    <location>
        <begin position="25"/>
        <end position="48"/>
    </location>
</feature>
<protein>
    <submittedName>
        <fullName evidence="2">Uncharacterized protein</fullName>
    </submittedName>
</protein>
<keyword evidence="1" id="KW-0812">Transmembrane</keyword>
<gene>
    <name evidence="2" type="ORF">BN1326_50257</name>
</gene>
<dbReference type="EMBL" id="CVOU01000017">
    <property type="protein sequence ID" value="CRI24114.1"/>
    <property type="molecule type" value="Genomic_DNA"/>
</dbReference>
<name>A0A7U7JT86_9STAP</name>
<evidence type="ECO:0000256" key="1">
    <source>
        <dbReference type="SAM" id="Phobius"/>
    </source>
</evidence>
<dbReference type="Proteomes" id="UP000236509">
    <property type="component" value="Unassembled WGS sequence"/>
</dbReference>
<evidence type="ECO:0000313" key="2">
    <source>
        <dbReference type="EMBL" id="CRI24114.1"/>
    </source>
</evidence>
<accession>A0A7U7JT86</accession>
<feature type="transmembrane region" description="Helical" evidence="1">
    <location>
        <begin position="68"/>
        <end position="85"/>
    </location>
</feature>
<reference evidence="2 3" key="1">
    <citation type="submission" date="2015-04" db="EMBL/GenBank/DDBJ databases">
        <authorList>
            <person name="Cao L."/>
            <person name="Gao C.H."/>
        </authorList>
    </citation>
    <scope>NUCLEOTIDE SEQUENCE [LARGE SCALE GENOMIC DNA]</scope>
    <source>
        <strain evidence="2 3">SH3</strain>
    </source>
</reference>
<comment type="caution">
    <text evidence="2">The sequence shown here is derived from an EMBL/GenBank/DDBJ whole genome shotgun (WGS) entry which is preliminary data.</text>
</comment>
<proteinExistence type="predicted"/>
<dbReference type="AlphaFoldDB" id="A0A7U7JT86"/>
<keyword evidence="1" id="KW-1133">Transmembrane helix</keyword>
<keyword evidence="3" id="KW-1185">Reference proteome</keyword>
<organism evidence="2 3">
    <name type="scientific">Staphylococcus argenteus</name>
    <dbReference type="NCBI Taxonomy" id="985002"/>
    <lineage>
        <taxon>Bacteria</taxon>
        <taxon>Bacillati</taxon>
        <taxon>Bacillota</taxon>
        <taxon>Bacilli</taxon>
        <taxon>Bacillales</taxon>
        <taxon>Staphylococcaceae</taxon>
        <taxon>Staphylococcus</taxon>
    </lineage>
</organism>
<sequence length="118" mass="13565">MTFSMSANSVWNCFVLLRISSSVKIAVFSSKAITLSASLPNCLISLLLPSRIFDKNPISFAPLAKKLFGLQQYILSFIVIKLYLFTHLRNQYKYIYDKLHSHSVDNKFITIKYNLNTH</sequence>
<evidence type="ECO:0000313" key="3">
    <source>
        <dbReference type="Proteomes" id="UP000236509"/>
    </source>
</evidence>
<keyword evidence="1" id="KW-0472">Membrane</keyword>